<sequence length="48" mass="5527">VESLYILLGVCTFVFLLFSLHEVVMLKKEVNKLSGIVNHLLKDHTEKK</sequence>
<name>A0A382F8I8_9ZZZZ</name>
<keyword evidence="1" id="KW-1133">Transmembrane helix</keyword>
<organism evidence="2">
    <name type="scientific">marine metagenome</name>
    <dbReference type="NCBI Taxonomy" id="408172"/>
    <lineage>
        <taxon>unclassified sequences</taxon>
        <taxon>metagenomes</taxon>
        <taxon>ecological metagenomes</taxon>
    </lineage>
</organism>
<feature type="non-terminal residue" evidence="2">
    <location>
        <position position="1"/>
    </location>
</feature>
<dbReference type="EMBL" id="UINC01048232">
    <property type="protein sequence ID" value="SVB58523.1"/>
    <property type="molecule type" value="Genomic_DNA"/>
</dbReference>
<keyword evidence="1" id="KW-0472">Membrane</keyword>
<evidence type="ECO:0000313" key="2">
    <source>
        <dbReference type="EMBL" id="SVB58523.1"/>
    </source>
</evidence>
<accession>A0A382F8I8</accession>
<feature type="transmembrane region" description="Helical" evidence="1">
    <location>
        <begin position="6"/>
        <end position="26"/>
    </location>
</feature>
<keyword evidence="1" id="KW-0812">Transmembrane</keyword>
<protein>
    <submittedName>
        <fullName evidence="2">Uncharacterized protein</fullName>
    </submittedName>
</protein>
<reference evidence="2" key="1">
    <citation type="submission" date="2018-05" db="EMBL/GenBank/DDBJ databases">
        <authorList>
            <person name="Lanie J.A."/>
            <person name="Ng W.-L."/>
            <person name="Kazmierczak K.M."/>
            <person name="Andrzejewski T.M."/>
            <person name="Davidsen T.M."/>
            <person name="Wayne K.J."/>
            <person name="Tettelin H."/>
            <person name="Glass J.I."/>
            <person name="Rusch D."/>
            <person name="Podicherti R."/>
            <person name="Tsui H.-C.T."/>
            <person name="Winkler M.E."/>
        </authorList>
    </citation>
    <scope>NUCLEOTIDE SEQUENCE</scope>
</reference>
<evidence type="ECO:0000256" key="1">
    <source>
        <dbReference type="SAM" id="Phobius"/>
    </source>
</evidence>
<proteinExistence type="predicted"/>
<dbReference type="AlphaFoldDB" id="A0A382F8I8"/>
<gene>
    <name evidence="2" type="ORF">METZ01_LOCUS211377</name>
</gene>